<dbReference type="PANTHER" id="PTHR30572">
    <property type="entry name" value="MEMBRANE COMPONENT OF TRANSPORTER-RELATED"/>
    <property type="match status" value="1"/>
</dbReference>
<feature type="transmembrane region" description="Helical" evidence="7">
    <location>
        <begin position="759"/>
        <end position="780"/>
    </location>
</feature>
<comment type="caution">
    <text evidence="9">The sequence shown here is derived from an EMBL/GenBank/DDBJ whole genome shotgun (WGS) entry which is preliminary data.</text>
</comment>
<keyword evidence="4 7" id="KW-1133">Transmembrane helix</keyword>
<keyword evidence="5 7" id="KW-0472">Membrane</keyword>
<protein>
    <submittedName>
        <fullName evidence="9">ABC-type transport system, involved in lipoprotein release, permease component</fullName>
    </submittedName>
</protein>
<evidence type="ECO:0000256" key="1">
    <source>
        <dbReference type="ARBA" id="ARBA00004651"/>
    </source>
</evidence>
<sequence length="796" mass="81034">MLTVALSTLRSRWTTFVTTVLTLTLGVALIAAAGVVIAGTVTAPDRPPRRYAAAPVVVTPRDELRVPTANGVQVIPLAESRGLRPEVVARVTGLGPAVIDRIFPAGLAGSEPGAVGRPWAAARLGNYRLVTGRGPRKATEVVVRDGVAGVGVGSAVTVLTAAEIRVYRVVGLTAPVPFEQAIFFTDAEAARLSPRVDAVASGAAPAAVRAALGDDARVSTGARRRALDPDHRADTEALVAANAIVGTAAGVSGFVAVFVIASTFAYAVATRRRELALLRTSGATPGQVRRSVIAEGLLLGVAGSAAGCALGGPLARGVAVWLVDNGLAPPWFTVPDPRWPFVVASGAGVLTALLGVVAAAHRAGRIRPVEALRETAVGTPMTPGRWIFGLVTFSGALFMLVEPVVAAPAAALGRKHYLPATMLLLVAIALLAPLVVPPLARLLGTLTGLLARQAALTAARRTAAMAAPVLLTAGLAGGVLTVTATIDAAKSAEREGLAVSSELGLDPDAVARVRAVPGVASVNVVRPTVVYAADDDAAVVRHTARAVDRVTGVPVLAGDPSALDDQSIVVDAEFGWSVGEHVQVWLADGSPRSFRVVAVVREGVGGNGAFLSGRHAGTAVASRVEVSVAPWASRAEVSRAIEAAVRGRGELATTRTSRRAQTLGLQVILGLATVLAVLSIVGTTLMAARDRRGESELLGLAGATPLQVVRAVCAEALLVSALGLVLAAAATVLSSAALWLCLWQLTGGPLPVVVPWGPVTTVAAVCVGVTVVSALVPALWTLGRASTKRRAPASAV</sequence>
<evidence type="ECO:0000256" key="7">
    <source>
        <dbReference type="SAM" id="Phobius"/>
    </source>
</evidence>
<dbReference type="Proteomes" id="UP000021053">
    <property type="component" value="Unassembled WGS sequence"/>
</dbReference>
<feature type="transmembrane region" description="Helical" evidence="7">
    <location>
        <begin position="243"/>
        <end position="269"/>
    </location>
</feature>
<dbReference type="InterPro" id="IPR003838">
    <property type="entry name" value="ABC3_permease_C"/>
</dbReference>
<comment type="similarity">
    <text evidence="6">Belongs to the ABC-4 integral membrane protein family.</text>
</comment>
<dbReference type="Pfam" id="PF02687">
    <property type="entry name" value="FtsX"/>
    <property type="match status" value="2"/>
</dbReference>
<dbReference type="GO" id="GO:0022857">
    <property type="term" value="F:transmembrane transporter activity"/>
    <property type="evidence" value="ECO:0007669"/>
    <property type="project" value="TreeGrafter"/>
</dbReference>
<feature type="transmembrane region" description="Helical" evidence="7">
    <location>
        <begin position="663"/>
        <end position="688"/>
    </location>
</feature>
<feature type="transmembrane region" description="Helical" evidence="7">
    <location>
        <begin position="297"/>
        <end position="319"/>
    </location>
</feature>
<keyword evidence="2" id="KW-1003">Cell membrane</keyword>
<dbReference type="HOGENOM" id="CLU_012341_2_1_11"/>
<keyword evidence="10" id="KW-1185">Reference proteome</keyword>
<accession>A0A010YZ26</accession>
<dbReference type="AlphaFoldDB" id="A0A010YZ26"/>
<evidence type="ECO:0000256" key="6">
    <source>
        <dbReference type="ARBA" id="ARBA00038076"/>
    </source>
</evidence>
<comment type="subcellular location">
    <subcellularLocation>
        <location evidence="1">Cell membrane</location>
        <topology evidence="1">Multi-pass membrane protein</topology>
    </subcellularLocation>
</comment>
<dbReference type="PANTHER" id="PTHR30572:SF4">
    <property type="entry name" value="ABC TRANSPORTER PERMEASE YTRF"/>
    <property type="match status" value="1"/>
</dbReference>
<name>A0A010YZ26_9ACTN</name>
<proteinExistence type="inferred from homology"/>
<evidence type="ECO:0000256" key="2">
    <source>
        <dbReference type="ARBA" id="ARBA00022475"/>
    </source>
</evidence>
<gene>
    <name evidence="9" type="ORF">CryarDRAFT_1552</name>
</gene>
<feature type="transmembrane region" description="Helical" evidence="7">
    <location>
        <begin position="464"/>
        <end position="486"/>
    </location>
</feature>
<feature type="transmembrane region" description="Helical" evidence="7">
    <location>
        <begin position="417"/>
        <end position="443"/>
    </location>
</feature>
<feature type="transmembrane region" description="Helical" evidence="7">
    <location>
        <begin position="716"/>
        <end position="739"/>
    </location>
</feature>
<dbReference type="InterPro" id="IPR050250">
    <property type="entry name" value="Macrolide_Exporter_MacB"/>
</dbReference>
<dbReference type="OrthoDB" id="3223244at2"/>
<keyword evidence="3 7" id="KW-0812">Transmembrane</keyword>
<evidence type="ECO:0000313" key="10">
    <source>
        <dbReference type="Proteomes" id="UP000021053"/>
    </source>
</evidence>
<evidence type="ECO:0000256" key="4">
    <source>
        <dbReference type="ARBA" id="ARBA00022989"/>
    </source>
</evidence>
<evidence type="ECO:0000256" key="3">
    <source>
        <dbReference type="ARBA" id="ARBA00022692"/>
    </source>
</evidence>
<feature type="domain" description="ABC3 transporter permease C-terminal" evidence="8">
    <location>
        <begin position="248"/>
        <end position="366"/>
    </location>
</feature>
<feature type="domain" description="ABC3 transporter permease C-terminal" evidence="8">
    <location>
        <begin position="667"/>
        <end position="779"/>
    </location>
</feature>
<evidence type="ECO:0000256" key="5">
    <source>
        <dbReference type="ARBA" id="ARBA00023136"/>
    </source>
</evidence>
<keyword evidence="9" id="KW-0449">Lipoprotein</keyword>
<dbReference type="GO" id="GO:0005886">
    <property type="term" value="C:plasma membrane"/>
    <property type="evidence" value="ECO:0007669"/>
    <property type="project" value="UniProtKB-SubCell"/>
</dbReference>
<organism evidence="9 10">
    <name type="scientific">Cryptosporangium arvum DSM 44712</name>
    <dbReference type="NCBI Taxonomy" id="927661"/>
    <lineage>
        <taxon>Bacteria</taxon>
        <taxon>Bacillati</taxon>
        <taxon>Actinomycetota</taxon>
        <taxon>Actinomycetes</taxon>
        <taxon>Cryptosporangiales</taxon>
        <taxon>Cryptosporangiaceae</taxon>
        <taxon>Cryptosporangium</taxon>
    </lineage>
</organism>
<dbReference type="RefSeq" id="WP_035849382.1">
    <property type="nucleotide sequence ID" value="NZ_KK073874.1"/>
</dbReference>
<evidence type="ECO:0000259" key="8">
    <source>
        <dbReference type="Pfam" id="PF02687"/>
    </source>
</evidence>
<feature type="transmembrane region" description="Helical" evidence="7">
    <location>
        <begin position="339"/>
        <end position="360"/>
    </location>
</feature>
<evidence type="ECO:0000313" key="9">
    <source>
        <dbReference type="EMBL" id="EXG80478.1"/>
    </source>
</evidence>
<dbReference type="EMBL" id="JFBT01000001">
    <property type="protein sequence ID" value="EXG80478.1"/>
    <property type="molecule type" value="Genomic_DNA"/>
</dbReference>
<feature type="transmembrane region" description="Helical" evidence="7">
    <location>
        <begin position="386"/>
        <end position="411"/>
    </location>
</feature>
<reference evidence="9 10" key="1">
    <citation type="submission" date="2013-07" db="EMBL/GenBank/DDBJ databases">
        <authorList>
            <consortium name="DOE Joint Genome Institute"/>
            <person name="Eisen J."/>
            <person name="Huntemann M."/>
            <person name="Han J."/>
            <person name="Chen A."/>
            <person name="Kyrpides N."/>
            <person name="Mavromatis K."/>
            <person name="Markowitz V."/>
            <person name="Palaniappan K."/>
            <person name="Ivanova N."/>
            <person name="Schaumberg A."/>
            <person name="Pati A."/>
            <person name="Liolios K."/>
            <person name="Nordberg H.P."/>
            <person name="Cantor M.N."/>
            <person name="Hua S.X."/>
            <person name="Woyke T."/>
        </authorList>
    </citation>
    <scope>NUCLEOTIDE SEQUENCE [LARGE SCALE GENOMIC DNA]</scope>
    <source>
        <strain evidence="9 10">DSM 44712</strain>
    </source>
</reference>